<dbReference type="InterPro" id="IPR051164">
    <property type="entry name" value="NmrA-like_oxidored"/>
</dbReference>
<evidence type="ECO:0000313" key="4">
    <source>
        <dbReference type="EMBL" id="KIW20210.1"/>
    </source>
</evidence>
<dbReference type="GeneID" id="27327868"/>
<protein>
    <recommendedName>
        <fullName evidence="3">NmrA-like domain-containing protein</fullName>
    </recommendedName>
</protein>
<dbReference type="SUPFAM" id="SSF51735">
    <property type="entry name" value="NAD(P)-binding Rossmann-fold domains"/>
    <property type="match status" value="1"/>
</dbReference>
<comment type="similarity">
    <text evidence="1">Belongs to the NmrA-type oxidoreductase family.</text>
</comment>
<accession>A0A0D2BNV7</accession>
<keyword evidence="2" id="KW-0521">NADP</keyword>
<dbReference type="InterPro" id="IPR036291">
    <property type="entry name" value="NAD(P)-bd_dom_sf"/>
</dbReference>
<dbReference type="InterPro" id="IPR008030">
    <property type="entry name" value="NmrA-like"/>
</dbReference>
<proteinExistence type="inferred from homology"/>
<dbReference type="EMBL" id="KN847492">
    <property type="protein sequence ID" value="KIW20210.1"/>
    <property type="molecule type" value="Genomic_DNA"/>
</dbReference>
<dbReference type="STRING" id="91928.A0A0D2BNV7"/>
<evidence type="ECO:0000256" key="2">
    <source>
        <dbReference type="ARBA" id="ARBA00022857"/>
    </source>
</evidence>
<evidence type="ECO:0000256" key="1">
    <source>
        <dbReference type="ARBA" id="ARBA00006328"/>
    </source>
</evidence>
<dbReference type="Gene3D" id="3.40.50.720">
    <property type="entry name" value="NAD(P)-binding Rossmann-like Domain"/>
    <property type="match status" value="1"/>
</dbReference>
<keyword evidence="5" id="KW-1185">Reference proteome</keyword>
<feature type="domain" description="NmrA-like" evidence="3">
    <location>
        <begin position="2"/>
        <end position="260"/>
    </location>
</feature>
<dbReference type="AlphaFoldDB" id="A0A0D2BNV7"/>
<name>A0A0D2BNV7_9EURO</name>
<organism evidence="4 5">
    <name type="scientific">Exophiala spinifera</name>
    <dbReference type="NCBI Taxonomy" id="91928"/>
    <lineage>
        <taxon>Eukaryota</taxon>
        <taxon>Fungi</taxon>
        <taxon>Dikarya</taxon>
        <taxon>Ascomycota</taxon>
        <taxon>Pezizomycotina</taxon>
        <taxon>Eurotiomycetes</taxon>
        <taxon>Chaetothyriomycetidae</taxon>
        <taxon>Chaetothyriales</taxon>
        <taxon>Herpotrichiellaceae</taxon>
        <taxon>Exophiala</taxon>
    </lineage>
</organism>
<dbReference type="GO" id="GO:0005634">
    <property type="term" value="C:nucleus"/>
    <property type="evidence" value="ECO:0007669"/>
    <property type="project" value="TreeGrafter"/>
</dbReference>
<dbReference type="PANTHER" id="PTHR42748">
    <property type="entry name" value="NITROGEN METABOLITE REPRESSION PROTEIN NMRA FAMILY MEMBER"/>
    <property type="match status" value="1"/>
</dbReference>
<dbReference type="Gene3D" id="3.90.25.10">
    <property type="entry name" value="UDP-galactose 4-epimerase, domain 1"/>
    <property type="match status" value="1"/>
</dbReference>
<sequence>MSELVVVTCASGKQCGQLIPILYLDPRYKLRLVVHSETSLDRLKTKYPEAEVIRAEFGSTKDCARILDGATTLYYISPTFSQQETYFGFNVVDAALAESRKAGSRFAHFVFSSVLHPEITKLLHHDRKRYIEEYLTESMLPYTILQPSHFTDNAMAHLVAQKDSDRVVFHAAHSPEVAFSFTTLKDYAEASAKVIQERERHLYATYQLVSTLPMRYTEYVRSVGEAIGREIEIERVSFDQSVGIILERVNGKNADIEQTVKDGPEHLVLYYNARGLYSNPNILEWLIGRKATTPAQLARETIEASRMQ</sequence>
<dbReference type="Pfam" id="PF05368">
    <property type="entry name" value="NmrA"/>
    <property type="match status" value="1"/>
</dbReference>
<reference evidence="4 5" key="1">
    <citation type="submission" date="2015-01" db="EMBL/GenBank/DDBJ databases">
        <title>The Genome Sequence of Exophiala spinifera CBS89968.</title>
        <authorList>
            <consortium name="The Broad Institute Genomics Platform"/>
            <person name="Cuomo C."/>
            <person name="de Hoog S."/>
            <person name="Gorbushina A."/>
            <person name="Stielow B."/>
            <person name="Teixiera M."/>
            <person name="Abouelleil A."/>
            <person name="Chapman S.B."/>
            <person name="Priest M."/>
            <person name="Young S.K."/>
            <person name="Wortman J."/>
            <person name="Nusbaum C."/>
            <person name="Birren B."/>
        </authorList>
    </citation>
    <scope>NUCLEOTIDE SEQUENCE [LARGE SCALE GENOMIC DNA]</scope>
    <source>
        <strain evidence="4 5">CBS 89968</strain>
    </source>
</reference>
<dbReference type="RefSeq" id="XP_016240426.1">
    <property type="nucleotide sequence ID" value="XM_016375150.1"/>
</dbReference>
<dbReference type="OrthoDB" id="419598at2759"/>
<dbReference type="VEuPathDB" id="FungiDB:PV08_00785"/>
<dbReference type="Proteomes" id="UP000053328">
    <property type="component" value="Unassembled WGS sequence"/>
</dbReference>
<evidence type="ECO:0000259" key="3">
    <source>
        <dbReference type="Pfam" id="PF05368"/>
    </source>
</evidence>
<gene>
    <name evidence="4" type="ORF">PV08_00785</name>
</gene>
<dbReference type="PANTHER" id="PTHR42748:SF31">
    <property type="entry name" value="NMRA-LIKE DOMAIN-CONTAINING PROTEIN-RELATED"/>
    <property type="match status" value="1"/>
</dbReference>
<dbReference type="HOGENOM" id="CLU_007383_10_2_1"/>
<evidence type="ECO:0000313" key="5">
    <source>
        <dbReference type="Proteomes" id="UP000053328"/>
    </source>
</evidence>